<organism evidence="1 2">
    <name type="scientific">Pseudomonas arsenicoxydans</name>
    <dbReference type="NCBI Taxonomy" id="702115"/>
    <lineage>
        <taxon>Bacteria</taxon>
        <taxon>Pseudomonadati</taxon>
        <taxon>Pseudomonadota</taxon>
        <taxon>Gammaproteobacteria</taxon>
        <taxon>Pseudomonadales</taxon>
        <taxon>Pseudomonadaceae</taxon>
        <taxon>Pseudomonas</taxon>
    </lineage>
</organism>
<sequence>MPMIDSTRFKAQLDAVHSARLAYEAAEERLGLATLNDPPTVSELVLNQLIERHQEAYSAYAMRAVALSKLLVQLVDEA</sequence>
<reference evidence="1 2" key="1">
    <citation type="journal article" date="2019" name="Environ. Microbiol.">
        <title>Species interactions and distinct microbial communities in high Arctic permafrost affected cryosols are associated with the CH4 and CO2 gas fluxes.</title>
        <authorList>
            <person name="Altshuler I."/>
            <person name="Hamel J."/>
            <person name="Turney S."/>
            <person name="Magnuson E."/>
            <person name="Levesque R."/>
            <person name="Greer C."/>
            <person name="Whyte L.G."/>
        </authorList>
    </citation>
    <scope>NUCLEOTIDE SEQUENCE [LARGE SCALE GENOMIC DNA]</scope>
    <source>
        <strain evidence="1 2">E3</strain>
    </source>
</reference>
<name>A0A502GV22_9PSED</name>
<evidence type="ECO:0000313" key="1">
    <source>
        <dbReference type="EMBL" id="TPG65734.1"/>
    </source>
</evidence>
<dbReference type="AlphaFoldDB" id="A0A502GV22"/>
<dbReference type="Proteomes" id="UP000317933">
    <property type="component" value="Unassembled WGS sequence"/>
</dbReference>
<accession>A0A502GV22</accession>
<evidence type="ECO:0000313" key="2">
    <source>
        <dbReference type="Proteomes" id="UP000317933"/>
    </source>
</evidence>
<protein>
    <submittedName>
        <fullName evidence="1">Uncharacterized protein</fullName>
    </submittedName>
</protein>
<dbReference type="EMBL" id="RCZE01000024">
    <property type="protein sequence ID" value="TPG65734.1"/>
    <property type="molecule type" value="Genomic_DNA"/>
</dbReference>
<comment type="caution">
    <text evidence="1">The sequence shown here is derived from an EMBL/GenBank/DDBJ whole genome shotgun (WGS) entry which is preliminary data.</text>
</comment>
<proteinExistence type="predicted"/>
<gene>
    <name evidence="1" type="ORF">EAH78_31175</name>
</gene>
<dbReference type="RefSeq" id="WP_140672056.1">
    <property type="nucleotide sequence ID" value="NZ_RCZE01000024.1"/>
</dbReference>